<reference evidence="9" key="2">
    <citation type="journal article" date="2007" name="PLoS Biol.">
        <title>Survey sequencing and comparative analysis of the elephant shark (Callorhinchus milii) genome.</title>
        <authorList>
            <person name="Venkatesh B."/>
            <person name="Kirkness E.F."/>
            <person name="Loh Y.H."/>
            <person name="Halpern A.L."/>
            <person name="Lee A.P."/>
            <person name="Johnson J."/>
            <person name="Dandona N."/>
            <person name="Viswanathan L.D."/>
            <person name="Tay A."/>
            <person name="Venter J.C."/>
            <person name="Strausberg R.L."/>
            <person name="Brenner S."/>
        </authorList>
    </citation>
    <scope>NUCLEOTIDE SEQUENCE [LARGE SCALE GENOMIC DNA]</scope>
</reference>
<dbReference type="GeneTree" id="ENSGT00390000017581"/>
<dbReference type="GO" id="GO:0016020">
    <property type="term" value="C:membrane"/>
    <property type="evidence" value="ECO:0007669"/>
    <property type="project" value="UniProtKB-SubCell"/>
</dbReference>
<evidence type="ECO:0000256" key="5">
    <source>
        <dbReference type="SAM" id="MobiDB-lite"/>
    </source>
</evidence>
<feature type="transmembrane region" description="Helical" evidence="6">
    <location>
        <begin position="163"/>
        <end position="185"/>
    </location>
</feature>
<dbReference type="OMA" id="FWRCVFQ"/>
<evidence type="ECO:0000256" key="1">
    <source>
        <dbReference type="ARBA" id="ARBA00004141"/>
    </source>
</evidence>
<reference evidence="8" key="4">
    <citation type="submission" date="2025-05" db="UniProtKB">
        <authorList>
            <consortium name="Ensembl"/>
        </authorList>
    </citation>
    <scope>IDENTIFICATION</scope>
</reference>
<dbReference type="Gene3D" id="1.20.140.150">
    <property type="match status" value="1"/>
</dbReference>
<keyword evidence="3 6" id="KW-1133">Transmembrane helix</keyword>
<dbReference type="InterPro" id="IPR026763">
    <property type="entry name" value="TMEM182"/>
</dbReference>
<reference evidence="9" key="1">
    <citation type="journal article" date="2006" name="Science">
        <title>Ancient noncoding elements conserved in the human genome.</title>
        <authorList>
            <person name="Venkatesh B."/>
            <person name="Kirkness E.F."/>
            <person name="Loh Y.H."/>
            <person name="Halpern A.L."/>
            <person name="Lee A.P."/>
            <person name="Johnson J."/>
            <person name="Dandona N."/>
            <person name="Viswanathan L.D."/>
            <person name="Tay A."/>
            <person name="Venter J.C."/>
            <person name="Strausberg R.L."/>
            <person name="Brenner S."/>
        </authorList>
    </citation>
    <scope>NUCLEOTIDE SEQUENCE [LARGE SCALE GENOMIC DNA]</scope>
</reference>
<feature type="transmembrane region" description="Helical" evidence="6">
    <location>
        <begin position="130"/>
        <end position="156"/>
    </location>
</feature>
<dbReference type="InterPro" id="IPR004031">
    <property type="entry name" value="PMP22/EMP/MP20/Claudin"/>
</dbReference>
<dbReference type="KEGG" id="cmk:103177752"/>
<organism evidence="7">
    <name type="scientific">Callorhinchus milii</name>
    <name type="common">Ghost shark</name>
    <dbReference type="NCBI Taxonomy" id="7868"/>
    <lineage>
        <taxon>Eukaryota</taxon>
        <taxon>Metazoa</taxon>
        <taxon>Chordata</taxon>
        <taxon>Craniata</taxon>
        <taxon>Vertebrata</taxon>
        <taxon>Chondrichthyes</taxon>
        <taxon>Holocephali</taxon>
        <taxon>Chimaeriformes</taxon>
        <taxon>Callorhinchidae</taxon>
        <taxon>Callorhinchus</taxon>
    </lineage>
</organism>
<dbReference type="PANTHER" id="PTHR32012:SF2">
    <property type="entry name" value="TRANSMEMBRANE PROTEIN 182"/>
    <property type="match status" value="1"/>
</dbReference>
<evidence type="ECO:0000256" key="3">
    <source>
        <dbReference type="ARBA" id="ARBA00022989"/>
    </source>
</evidence>
<sequence>MKVSIIAFVAGLIGAIGVLLFLIAFGTDYWLLATENCEAYDHESESKTSRPRATTEEASETHDESSITFHHEGFFWRCWFSEDISHDSIWNFWFTNQPPSKFCVRGYLFPLPIALGPLLSHDNTAVYRGFWTVFIILAVTAAIVGGFLLVCAVPFVSAKLYKVGGGFLLAAGTLFSILIFLFVMWKEFAADLEKYILSERSGSCKDVLVYVQYGWSFMFAAVGIPLVLLSGLLFYVIGRTIEAHNK</sequence>
<dbReference type="PANTHER" id="PTHR32012">
    <property type="entry name" value="TRANSMEMBRANE PROTEIN 182-RELATED"/>
    <property type="match status" value="1"/>
</dbReference>
<dbReference type="AlphaFoldDB" id="V9KUH2"/>
<evidence type="ECO:0000313" key="8">
    <source>
        <dbReference type="Ensembl" id="ENSCMIP00000014565.1"/>
    </source>
</evidence>
<keyword evidence="4 6" id="KW-0472">Membrane</keyword>
<reference evidence="7 9" key="3">
    <citation type="journal article" date="2014" name="Nature">
        <title>Elephant shark genome provides unique insights into gnathostome evolution.</title>
        <authorList>
            <consortium name="International Elephant Shark Genome Sequencing Consortium"/>
            <person name="Venkatesh B."/>
            <person name="Lee A.P."/>
            <person name="Ravi V."/>
            <person name="Maurya A.K."/>
            <person name="Lian M.M."/>
            <person name="Swann J.B."/>
            <person name="Ohta Y."/>
            <person name="Flajnik M.F."/>
            <person name="Sutoh Y."/>
            <person name="Kasahara M."/>
            <person name="Hoon S."/>
            <person name="Gangu V."/>
            <person name="Roy S.W."/>
            <person name="Irimia M."/>
            <person name="Korzh V."/>
            <person name="Kondrychyn I."/>
            <person name="Lim Z.W."/>
            <person name="Tay B.H."/>
            <person name="Tohari S."/>
            <person name="Kong K.W."/>
            <person name="Ho S."/>
            <person name="Lorente-Galdos B."/>
            <person name="Quilez J."/>
            <person name="Marques-Bonet T."/>
            <person name="Raney B.J."/>
            <person name="Ingham P.W."/>
            <person name="Tay A."/>
            <person name="Hillier L.W."/>
            <person name="Minx P."/>
            <person name="Boehm T."/>
            <person name="Wilson R.K."/>
            <person name="Brenner S."/>
            <person name="Warren W.C."/>
        </authorList>
    </citation>
    <scope>NUCLEOTIDE SEQUENCE</scope>
    <source>
        <tissue evidence="7">Heart</tissue>
    </source>
</reference>
<dbReference type="RefSeq" id="XP_007890258.1">
    <property type="nucleotide sequence ID" value="XM_007892067.2"/>
</dbReference>
<feature type="transmembrane region" description="Helical" evidence="6">
    <location>
        <begin position="5"/>
        <end position="25"/>
    </location>
</feature>
<proteinExistence type="evidence at transcript level"/>
<protein>
    <submittedName>
        <fullName evidence="7 8">Transmembrane protein 182-like</fullName>
    </submittedName>
</protein>
<dbReference type="Pfam" id="PF13903">
    <property type="entry name" value="Claudin_2"/>
    <property type="match status" value="1"/>
</dbReference>
<dbReference type="Ensembl" id="ENSCMIT00000014875.1">
    <property type="protein sequence ID" value="ENSCMIP00000014565.1"/>
    <property type="gene ID" value="ENSCMIG00000007200.1"/>
</dbReference>
<feature type="region of interest" description="Disordered" evidence="5">
    <location>
        <begin position="43"/>
        <end position="65"/>
    </location>
</feature>
<evidence type="ECO:0000313" key="9">
    <source>
        <dbReference type="Proteomes" id="UP000314986"/>
    </source>
</evidence>
<gene>
    <name evidence="8" type="primary">LOC103177752</name>
</gene>
<keyword evidence="9" id="KW-1185">Reference proteome</keyword>
<dbReference type="EMBL" id="JW869673">
    <property type="protein sequence ID" value="AFP02191.1"/>
    <property type="molecule type" value="mRNA"/>
</dbReference>
<comment type="subcellular location">
    <subcellularLocation>
        <location evidence="1">Membrane</location>
        <topology evidence="1">Multi-pass membrane protein</topology>
    </subcellularLocation>
</comment>
<dbReference type="GeneID" id="103177752"/>
<accession>V9KUH2</accession>
<dbReference type="OrthoDB" id="9942154at2759"/>
<name>V9KUH2_CALMI</name>
<evidence type="ECO:0000256" key="4">
    <source>
        <dbReference type="ARBA" id="ARBA00023136"/>
    </source>
</evidence>
<evidence type="ECO:0000313" key="7">
    <source>
        <dbReference type="EMBL" id="AFP02191.1"/>
    </source>
</evidence>
<dbReference type="Proteomes" id="UP000314986">
    <property type="component" value="Unassembled WGS sequence"/>
</dbReference>
<keyword evidence="2 6" id="KW-0812">Transmembrane</keyword>
<evidence type="ECO:0000256" key="6">
    <source>
        <dbReference type="SAM" id="Phobius"/>
    </source>
</evidence>
<evidence type="ECO:0000256" key="2">
    <source>
        <dbReference type="ARBA" id="ARBA00022692"/>
    </source>
</evidence>
<feature type="transmembrane region" description="Helical" evidence="6">
    <location>
        <begin position="215"/>
        <end position="237"/>
    </location>
</feature>